<comment type="catalytic activity">
    <reaction evidence="1 3">
        <text>aldehydo-D-ribose 5-phosphate = D-ribulose 5-phosphate</text>
        <dbReference type="Rhea" id="RHEA:14657"/>
        <dbReference type="ChEBI" id="CHEBI:58121"/>
        <dbReference type="ChEBI" id="CHEBI:58273"/>
        <dbReference type="EC" id="5.3.1.6"/>
    </reaction>
</comment>
<dbReference type="Proteomes" id="UP000051672">
    <property type="component" value="Unassembled WGS sequence"/>
</dbReference>
<comment type="similarity">
    <text evidence="3">Belongs to the ribose 5-phosphate isomerase family.</text>
</comment>
<evidence type="ECO:0000256" key="1">
    <source>
        <dbReference type="ARBA" id="ARBA00001713"/>
    </source>
</evidence>
<comment type="function">
    <text evidence="3">Catalyzes the reversible conversion of ribose-5-phosphate to ribulose 5-phosphate.</text>
</comment>
<dbReference type="CDD" id="cd01398">
    <property type="entry name" value="RPI_A"/>
    <property type="match status" value="1"/>
</dbReference>
<dbReference type="SUPFAM" id="SSF75445">
    <property type="entry name" value="D-ribose-5-phosphate isomerase (RpiA), lid domain"/>
    <property type="match status" value="1"/>
</dbReference>
<dbReference type="GO" id="GO:0005829">
    <property type="term" value="C:cytosol"/>
    <property type="evidence" value="ECO:0007669"/>
    <property type="project" value="TreeGrafter"/>
</dbReference>
<dbReference type="EC" id="5.3.1.6" evidence="3"/>
<dbReference type="InterPro" id="IPR037171">
    <property type="entry name" value="NagB/RpiA_transferase-like"/>
</dbReference>
<dbReference type="Gene3D" id="3.30.70.260">
    <property type="match status" value="1"/>
</dbReference>
<evidence type="ECO:0000313" key="4">
    <source>
        <dbReference type="EMBL" id="KRM71465.1"/>
    </source>
</evidence>
<keyword evidence="2 3" id="KW-0413">Isomerase</keyword>
<dbReference type="PANTHER" id="PTHR11934">
    <property type="entry name" value="RIBOSE-5-PHOSPHATE ISOMERASE"/>
    <property type="match status" value="1"/>
</dbReference>
<feature type="binding site" evidence="3">
    <location>
        <begin position="86"/>
        <end position="89"/>
    </location>
    <ligand>
        <name>substrate</name>
    </ligand>
</feature>
<evidence type="ECO:0000313" key="5">
    <source>
        <dbReference type="Proteomes" id="UP000051672"/>
    </source>
</evidence>
<dbReference type="HAMAP" id="MF_00170">
    <property type="entry name" value="Rib_5P_isom_A"/>
    <property type="match status" value="1"/>
</dbReference>
<name>A0A0R2B5E6_9LACO</name>
<feature type="binding site" evidence="3">
    <location>
        <begin position="30"/>
        <end position="33"/>
    </location>
    <ligand>
        <name>substrate</name>
    </ligand>
</feature>
<dbReference type="STRING" id="1423727.FC34_GL001579"/>
<feature type="active site" description="Proton acceptor" evidence="3">
    <location>
        <position position="108"/>
    </location>
</feature>
<dbReference type="EMBL" id="AYZQ01000004">
    <property type="protein sequence ID" value="KRM71465.1"/>
    <property type="molecule type" value="Genomic_DNA"/>
</dbReference>
<dbReference type="InterPro" id="IPR020672">
    <property type="entry name" value="Ribose5P_isomerase_typA_subgr"/>
</dbReference>
<comment type="subunit">
    <text evidence="3">Homodimer.</text>
</comment>
<dbReference type="PANTHER" id="PTHR11934:SF0">
    <property type="entry name" value="RIBOSE-5-PHOSPHATE ISOMERASE"/>
    <property type="match status" value="1"/>
</dbReference>
<gene>
    <name evidence="3" type="primary">rpiA</name>
    <name evidence="4" type="ORF">FC34_GL001579</name>
</gene>
<accession>A0A0R2B5E6</accession>
<dbReference type="GO" id="GO:0006014">
    <property type="term" value="P:D-ribose metabolic process"/>
    <property type="evidence" value="ECO:0007669"/>
    <property type="project" value="TreeGrafter"/>
</dbReference>
<dbReference type="NCBIfam" id="TIGR00021">
    <property type="entry name" value="rpiA"/>
    <property type="match status" value="1"/>
</dbReference>
<evidence type="ECO:0000256" key="3">
    <source>
        <dbReference type="HAMAP-Rule" id="MF_00170"/>
    </source>
</evidence>
<organism evidence="4 5">
    <name type="scientific">Lacticaseibacillus brantae DSM 23927</name>
    <dbReference type="NCBI Taxonomy" id="1423727"/>
    <lineage>
        <taxon>Bacteria</taxon>
        <taxon>Bacillati</taxon>
        <taxon>Bacillota</taxon>
        <taxon>Bacilli</taxon>
        <taxon>Lactobacillales</taxon>
        <taxon>Lactobacillaceae</taxon>
        <taxon>Lacticaseibacillus</taxon>
    </lineage>
</organism>
<reference evidence="4 5" key="1">
    <citation type="journal article" date="2015" name="Genome Announc.">
        <title>Expanding the biotechnology potential of lactobacilli through comparative genomics of 213 strains and associated genera.</title>
        <authorList>
            <person name="Sun Z."/>
            <person name="Harris H.M."/>
            <person name="McCann A."/>
            <person name="Guo C."/>
            <person name="Argimon S."/>
            <person name="Zhang W."/>
            <person name="Yang X."/>
            <person name="Jeffery I.B."/>
            <person name="Cooney J.C."/>
            <person name="Kagawa T.F."/>
            <person name="Liu W."/>
            <person name="Song Y."/>
            <person name="Salvetti E."/>
            <person name="Wrobel A."/>
            <person name="Rasinkangas P."/>
            <person name="Parkhill J."/>
            <person name="Rea M.C."/>
            <person name="O'Sullivan O."/>
            <person name="Ritari J."/>
            <person name="Douillard F.P."/>
            <person name="Paul Ross R."/>
            <person name="Yang R."/>
            <person name="Briner A.E."/>
            <person name="Felis G.E."/>
            <person name="de Vos W.M."/>
            <person name="Barrangou R."/>
            <person name="Klaenhammer T.R."/>
            <person name="Caufield P.W."/>
            <person name="Cui Y."/>
            <person name="Zhang H."/>
            <person name="O'Toole P.W."/>
        </authorList>
    </citation>
    <scope>NUCLEOTIDE SEQUENCE [LARGE SCALE GENOMIC DNA]</scope>
    <source>
        <strain evidence="4 5">DSM 23927</strain>
    </source>
</reference>
<dbReference type="SUPFAM" id="SSF100950">
    <property type="entry name" value="NagB/RpiA/CoA transferase-like"/>
    <property type="match status" value="1"/>
</dbReference>
<dbReference type="UniPathway" id="UPA00115">
    <property type="reaction ID" value="UER00412"/>
</dbReference>
<feature type="binding site" evidence="3">
    <location>
        <position position="126"/>
    </location>
    <ligand>
        <name>substrate</name>
    </ligand>
</feature>
<dbReference type="GO" id="GO:0009052">
    <property type="term" value="P:pentose-phosphate shunt, non-oxidative branch"/>
    <property type="evidence" value="ECO:0007669"/>
    <property type="project" value="UniProtKB-UniRule"/>
</dbReference>
<dbReference type="InterPro" id="IPR004788">
    <property type="entry name" value="Ribose5P_isomerase_type_A"/>
</dbReference>
<dbReference type="NCBIfam" id="NF001924">
    <property type="entry name" value="PRK00702.1"/>
    <property type="match status" value="1"/>
</dbReference>
<dbReference type="Pfam" id="PF06026">
    <property type="entry name" value="Rib_5-P_isom_A"/>
    <property type="match status" value="1"/>
</dbReference>
<dbReference type="PATRIC" id="fig|1423727.3.peg.1600"/>
<comment type="caution">
    <text evidence="4">The sequence shown here is derived from an EMBL/GenBank/DDBJ whole genome shotgun (WGS) entry which is preliminary data.</text>
</comment>
<dbReference type="AlphaFoldDB" id="A0A0R2B5E6"/>
<keyword evidence="5" id="KW-1185">Reference proteome</keyword>
<proteinExistence type="inferred from homology"/>
<feature type="binding site" evidence="3">
    <location>
        <begin position="99"/>
        <end position="102"/>
    </location>
    <ligand>
        <name>substrate</name>
    </ligand>
</feature>
<protein>
    <recommendedName>
        <fullName evidence="3">Ribose-5-phosphate isomerase A</fullName>
        <ecNumber evidence="3">5.3.1.6</ecNumber>
    </recommendedName>
    <alternativeName>
        <fullName evidence="3">Phosphoriboisomerase A</fullName>
        <shortName evidence="3">PRI</shortName>
    </alternativeName>
</protein>
<dbReference type="GO" id="GO:0004751">
    <property type="term" value="F:ribose-5-phosphate isomerase activity"/>
    <property type="evidence" value="ECO:0007669"/>
    <property type="project" value="UniProtKB-UniRule"/>
</dbReference>
<dbReference type="Gene3D" id="3.40.50.1360">
    <property type="match status" value="1"/>
</dbReference>
<dbReference type="FunFam" id="3.40.50.1360:FF:000001">
    <property type="entry name" value="Ribose-5-phosphate isomerase A"/>
    <property type="match status" value="1"/>
</dbReference>
<sequence length="231" mass="25015">MTMDQNELKRIAAVRAADFVEDGMIVGLGTGSTVTYLVEAIAKRVQAEGLHITGVATSKRTGKQAKALGIPMKGIDEVPHVDLTIDGADEVDKNFQGIKGGGAAHAFEKIVATSSTKNIWIVDESKMVDTLGQFPLPLEVIPYGSTKVFDRLNNEGLKPVFRLDDNGDRVKTHSDNYVIDLHVGKIDHPHLLANWLISQVGLLEHGLFLDIVNTVVVGTQEGVKVLEAKRA</sequence>
<evidence type="ECO:0000256" key="2">
    <source>
        <dbReference type="ARBA" id="ARBA00023235"/>
    </source>
</evidence>
<comment type="pathway">
    <text evidence="3">Carbohydrate degradation; pentose phosphate pathway; D-ribose 5-phosphate from D-ribulose 5-phosphate (non-oxidative stage): step 1/1.</text>
</comment>